<dbReference type="SUPFAM" id="SSF53850">
    <property type="entry name" value="Periplasmic binding protein-like II"/>
    <property type="match status" value="1"/>
</dbReference>
<organism evidence="4 5">
    <name type="scientific">Yanghanlia caeni</name>
    <dbReference type="NCBI Taxonomy" id="3064283"/>
    <lineage>
        <taxon>Bacteria</taxon>
        <taxon>Pseudomonadati</taxon>
        <taxon>Pseudomonadota</taxon>
        <taxon>Betaproteobacteria</taxon>
        <taxon>Burkholderiales</taxon>
        <taxon>Alcaligenaceae</taxon>
        <taxon>Yanghanlia</taxon>
    </lineage>
</organism>
<reference evidence="4 5" key="1">
    <citation type="submission" date="2023-08" db="EMBL/GenBank/DDBJ databases">
        <title>Alcaligenaceae gen. nov., a novel taxon isolated from the sludge of Yixing Pesticide Factory.</title>
        <authorList>
            <person name="Ruan L."/>
        </authorList>
    </citation>
    <scope>NUCLEOTIDE SEQUENCE [LARGE SCALE GENOMIC DNA]</scope>
    <source>
        <strain evidence="4 5">LG-2</strain>
    </source>
</reference>
<dbReference type="Pfam" id="PF00497">
    <property type="entry name" value="SBP_bac_3"/>
    <property type="match status" value="1"/>
</dbReference>
<dbReference type="SMART" id="SM00062">
    <property type="entry name" value="PBPb"/>
    <property type="match status" value="1"/>
</dbReference>
<dbReference type="Proteomes" id="UP001232156">
    <property type="component" value="Unassembled WGS sequence"/>
</dbReference>
<evidence type="ECO:0000259" key="3">
    <source>
        <dbReference type="SMART" id="SM00062"/>
    </source>
</evidence>
<dbReference type="CDD" id="cd13530">
    <property type="entry name" value="PBP2_peptides_like"/>
    <property type="match status" value="1"/>
</dbReference>
<sequence length="255" mass="27224">MNLSRSSVTKFFASLCIAGGLSLSAQAAQGETLKVGVTATGIPFTFLNVKDNTIQGMMVDTAEAVAKVAGFEASIDQNVFSALIPALTSNKIDIISAAMLKTPQRAEVVAFSDPVYSYGEGLIVRDDDNTDYTSLDDLKGEIVGAQVGTVFIDMLKAKGHFKEVRSYDSVADLTRDLALGRIKAGVGDQPIIAYQIEQGTFKGVRLAQNYKPTNVGDVCLVVRKGDTALLERLNKAIAQVKADGTLEKIIAKWGI</sequence>
<dbReference type="EMBL" id="JAUZQE010000065">
    <property type="protein sequence ID" value="MDR4127209.1"/>
    <property type="molecule type" value="Genomic_DNA"/>
</dbReference>
<feature type="domain" description="Solute-binding protein family 3/N-terminal" evidence="3">
    <location>
        <begin position="32"/>
        <end position="255"/>
    </location>
</feature>
<proteinExistence type="predicted"/>
<feature type="chain" id="PRO_5045212542" evidence="2">
    <location>
        <begin position="28"/>
        <end position="255"/>
    </location>
</feature>
<gene>
    <name evidence="4" type="ORF">Q8947_14620</name>
</gene>
<evidence type="ECO:0000256" key="1">
    <source>
        <dbReference type="ARBA" id="ARBA00022729"/>
    </source>
</evidence>
<dbReference type="PANTHER" id="PTHR35936">
    <property type="entry name" value="MEMBRANE-BOUND LYTIC MUREIN TRANSGLYCOSYLASE F"/>
    <property type="match status" value="1"/>
</dbReference>
<dbReference type="Gene3D" id="3.40.190.10">
    <property type="entry name" value="Periplasmic binding protein-like II"/>
    <property type="match status" value="2"/>
</dbReference>
<dbReference type="PANTHER" id="PTHR35936:SF17">
    <property type="entry name" value="ARGININE-BINDING EXTRACELLULAR PROTEIN ARTP"/>
    <property type="match status" value="1"/>
</dbReference>
<keyword evidence="5" id="KW-1185">Reference proteome</keyword>
<protein>
    <submittedName>
        <fullName evidence="4">ABC transporter substrate-binding protein</fullName>
    </submittedName>
</protein>
<keyword evidence="1 2" id="KW-0732">Signal</keyword>
<accession>A0ABU1D9T5</accession>
<dbReference type="RefSeq" id="WP_347287741.1">
    <property type="nucleotide sequence ID" value="NZ_JAUZQE010000065.1"/>
</dbReference>
<evidence type="ECO:0000313" key="5">
    <source>
        <dbReference type="Proteomes" id="UP001232156"/>
    </source>
</evidence>
<dbReference type="InterPro" id="IPR001638">
    <property type="entry name" value="Solute-binding_3/MltF_N"/>
</dbReference>
<evidence type="ECO:0000313" key="4">
    <source>
        <dbReference type="EMBL" id="MDR4127209.1"/>
    </source>
</evidence>
<feature type="signal peptide" evidence="2">
    <location>
        <begin position="1"/>
        <end position="27"/>
    </location>
</feature>
<comment type="caution">
    <text evidence="4">The sequence shown here is derived from an EMBL/GenBank/DDBJ whole genome shotgun (WGS) entry which is preliminary data.</text>
</comment>
<evidence type="ECO:0000256" key="2">
    <source>
        <dbReference type="SAM" id="SignalP"/>
    </source>
</evidence>
<name>A0ABU1D9T5_9BURK</name>